<dbReference type="GO" id="GO:0003700">
    <property type="term" value="F:DNA-binding transcription factor activity"/>
    <property type="evidence" value="ECO:0007669"/>
    <property type="project" value="TreeGrafter"/>
</dbReference>
<dbReference type="Pfam" id="PF00440">
    <property type="entry name" value="TetR_N"/>
    <property type="match status" value="1"/>
</dbReference>
<protein>
    <submittedName>
        <fullName evidence="6">TetR family transcriptional regulator</fullName>
    </submittedName>
</protein>
<accession>A0A6I6JSH9</accession>
<dbReference type="GO" id="GO:0000976">
    <property type="term" value="F:transcription cis-regulatory region binding"/>
    <property type="evidence" value="ECO:0007669"/>
    <property type="project" value="TreeGrafter"/>
</dbReference>
<evidence type="ECO:0000256" key="2">
    <source>
        <dbReference type="ARBA" id="ARBA00023125"/>
    </source>
</evidence>
<evidence type="ECO:0000313" key="7">
    <source>
        <dbReference type="Proteomes" id="UP000428328"/>
    </source>
</evidence>
<keyword evidence="1" id="KW-0805">Transcription regulation</keyword>
<feature type="DNA-binding region" description="H-T-H motif" evidence="4">
    <location>
        <begin position="28"/>
        <end position="47"/>
    </location>
</feature>
<dbReference type="Proteomes" id="UP000428328">
    <property type="component" value="Chromosome"/>
</dbReference>
<dbReference type="Gene3D" id="1.10.10.60">
    <property type="entry name" value="Homeodomain-like"/>
    <property type="match status" value="1"/>
</dbReference>
<name>A0A6I6JSH9_9BACT</name>
<dbReference type="Pfam" id="PF17932">
    <property type="entry name" value="TetR_C_24"/>
    <property type="match status" value="1"/>
</dbReference>
<dbReference type="InterPro" id="IPR001647">
    <property type="entry name" value="HTH_TetR"/>
</dbReference>
<organism evidence="6 7">
    <name type="scientific">Pseudodesulfovibrio cashew</name>
    <dbReference type="NCBI Taxonomy" id="2678688"/>
    <lineage>
        <taxon>Bacteria</taxon>
        <taxon>Pseudomonadati</taxon>
        <taxon>Thermodesulfobacteriota</taxon>
        <taxon>Desulfovibrionia</taxon>
        <taxon>Desulfovibrionales</taxon>
        <taxon>Desulfovibrionaceae</taxon>
    </lineage>
</organism>
<dbReference type="RefSeq" id="WP_158947884.1">
    <property type="nucleotide sequence ID" value="NZ_CP046400.1"/>
</dbReference>
<evidence type="ECO:0000256" key="4">
    <source>
        <dbReference type="PROSITE-ProRule" id="PRU00335"/>
    </source>
</evidence>
<keyword evidence="7" id="KW-1185">Reference proteome</keyword>
<dbReference type="PANTHER" id="PTHR30055">
    <property type="entry name" value="HTH-TYPE TRANSCRIPTIONAL REGULATOR RUTR"/>
    <property type="match status" value="1"/>
</dbReference>
<dbReference type="Gene3D" id="1.10.357.10">
    <property type="entry name" value="Tetracycline Repressor, domain 2"/>
    <property type="match status" value="1"/>
</dbReference>
<dbReference type="SUPFAM" id="SSF46689">
    <property type="entry name" value="Homeodomain-like"/>
    <property type="match status" value="1"/>
</dbReference>
<evidence type="ECO:0000313" key="6">
    <source>
        <dbReference type="EMBL" id="QGY40514.1"/>
    </source>
</evidence>
<dbReference type="InterPro" id="IPR036271">
    <property type="entry name" value="Tet_transcr_reg_TetR-rel_C_sf"/>
</dbReference>
<keyword evidence="3" id="KW-0804">Transcription</keyword>
<dbReference type="InterPro" id="IPR009057">
    <property type="entry name" value="Homeodomain-like_sf"/>
</dbReference>
<reference evidence="6 7" key="1">
    <citation type="submission" date="2019-11" db="EMBL/GenBank/DDBJ databases">
        <authorList>
            <person name="Zheng R.K."/>
            <person name="Sun C.M."/>
        </authorList>
    </citation>
    <scope>NUCLEOTIDE SEQUENCE [LARGE SCALE GENOMIC DNA]</scope>
    <source>
        <strain evidence="6 7">SRB007</strain>
    </source>
</reference>
<sequence>MKEYSEKETRILDTAADLFAKQPFHKVLLSDVARAASVGKGTLYLYFKSKEDLYFAVLFRGFDVLVDRLQKILSDKAMPPDEQLTAVVRDLAEHIYGKATNVELLGVVMTCPTTDEWSQKRRELWALIEEIIRRGVAQGVFEDATPALTAKYIPGLIRSVCLFKPEGVDIKTICNHACDFVLRGLKKA</sequence>
<dbReference type="SUPFAM" id="SSF48498">
    <property type="entry name" value="Tetracyclin repressor-like, C-terminal domain"/>
    <property type="match status" value="1"/>
</dbReference>
<proteinExistence type="predicted"/>
<dbReference type="PROSITE" id="PS50977">
    <property type="entry name" value="HTH_TETR_2"/>
    <property type="match status" value="1"/>
</dbReference>
<evidence type="ECO:0000256" key="3">
    <source>
        <dbReference type="ARBA" id="ARBA00023163"/>
    </source>
</evidence>
<dbReference type="KEGG" id="psel:GM415_10385"/>
<dbReference type="InterPro" id="IPR050109">
    <property type="entry name" value="HTH-type_TetR-like_transc_reg"/>
</dbReference>
<dbReference type="AlphaFoldDB" id="A0A6I6JSH9"/>
<dbReference type="EMBL" id="CP046400">
    <property type="protein sequence ID" value="QGY40514.1"/>
    <property type="molecule type" value="Genomic_DNA"/>
</dbReference>
<evidence type="ECO:0000259" key="5">
    <source>
        <dbReference type="PROSITE" id="PS50977"/>
    </source>
</evidence>
<feature type="domain" description="HTH tetR-type" evidence="5">
    <location>
        <begin position="5"/>
        <end position="65"/>
    </location>
</feature>
<dbReference type="PRINTS" id="PR00455">
    <property type="entry name" value="HTHTETR"/>
</dbReference>
<dbReference type="InterPro" id="IPR041490">
    <property type="entry name" value="KstR2_TetR_C"/>
</dbReference>
<keyword evidence="2 4" id="KW-0238">DNA-binding</keyword>
<gene>
    <name evidence="6" type="ORF">GM415_10385</name>
</gene>
<evidence type="ECO:0000256" key="1">
    <source>
        <dbReference type="ARBA" id="ARBA00023015"/>
    </source>
</evidence>
<dbReference type="PANTHER" id="PTHR30055:SF234">
    <property type="entry name" value="HTH-TYPE TRANSCRIPTIONAL REGULATOR BETI"/>
    <property type="match status" value="1"/>
</dbReference>